<feature type="domain" description="Methyl-accepting transducer" evidence="5">
    <location>
        <begin position="284"/>
        <end position="542"/>
    </location>
</feature>
<dbReference type="PANTHER" id="PTHR32089">
    <property type="entry name" value="METHYL-ACCEPTING CHEMOTAXIS PROTEIN MCPB"/>
    <property type="match status" value="1"/>
</dbReference>
<evidence type="ECO:0000256" key="3">
    <source>
        <dbReference type="PROSITE-ProRule" id="PRU00284"/>
    </source>
</evidence>
<feature type="transmembrane region" description="Helical" evidence="4">
    <location>
        <begin position="12"/>
        <end position="33"/>
    </location>
</feature>
<dbReference type="Gene3D" id="1.10.287.950">
    <property type="entry name" value="Methyl-accepting chemotaxis protein"/>
    <property type="match status" value="1"/>
</dbReference>
<keyword evidence="9" id="KW-1185">Reference proteome</keyword>
<reference evidence="8 9" key="1">
    <citation type="journal article" date="2019" name="Int. J. Syst. Evol. Microbiol.">
        <title>The Global Catalogue of Microorganisms (GCM) 10K type strain sequencing project: providing services to taxonomists for standard genome sequencing and annotation.</title>
        <authorList>
            <consortium name="The Broad Institute Genomics Platform"/>
            <consortium name="The Broad Institute Genome Sequencing Center for Infectious Disease"/>
            <person name="Wu L."/>
            <person name="Ma J."/>
        </authorList>
    </citation>
    <scope>NUCLEOTIDE SEQUENCE [LARGE SCALE GENOMIC DNA]</scope>
    <source>
        <strain evidence="8 9">JCM 1405</strain>
    </source>
</reference>
<dbReference type="InterPro" id="IPR003660">
    <property type="entry name" value="HAMP_dom"/>
</dbReference>
<dbReference type="Proteomes" id="UP001500339">
    <property type="component" value="Unassembled WGS sequence"/>
</dbReference>
<dbReference type="InterPro" id="IPR024478">
    <property type="entry name" value="HlyB_4HB_MCP"/>
</dbReference>
<accession>A0ABN1ISG0</accession>
<evidence type="ECO:0000256" key="4">
    <source>
        <dbReference type="SAM" id="Phobius"/>
    </source>
</evidence>
<dbReference type="SMART" id="SM00283">
    <property type="entry name" value="MA"/>
    <property type="match status" value="1"/>
</dbReference>
<dbReference type="PRINTS" id="PR00260">
    <property type="entry name" value="CHEMTRNSDUCR"/>
</dbReference>
<evidence type="ECO:0000259" key="7">
    <source>
        <dbReference type="PROSITE" id="PS51396"/>
    </source>
</evidence>
<comment type="similarity">
    <text evidence="2">Belongs to the methyl-accepting chemotaxis (MCP) protein family.</text>
</comment>
<keyword evidence="4" id="KW-0472">Membrane</keyword>
<dbReference type="CDD" id="cd19411">
    <property type="entry name" value="MCP2201-like_sensor"/>
    <property type="match status" value="1"/>
</dbReference>
<organism evidence="8 9">
    <name type="scientific">Clostridium malenominatum</name>
    <dbReference type="NCBI Taxonomy" id="1539"/>
    <lineage>
        <taxon>Bacteria</taxon>
        <taxon>Bacillati</taxon>
        <taxon>Bacillota</taxon>
        <taxon>Clostridia</taxon>
        <taxon>Eubacteriales</taxon>
        <taxon>Clostridiaceae</taxon>
        <taxon>Clostridium</taxon>
    </lineage>
</organism>
<gene>
    <name evidence="8" type="ORF">GCM10008905_09510</name>
</gene>
<keyword evidence="4" id="KW-1133">Transmembrane helix</keyword>
<dbReference type="Pfam" id="PF00015">
    <property type="entry name" value="MCPsignal"/>
    <property type="match status" value="1"/>
</dbReference>
<evidence type="ECO:0000259" key="5">
    <source>
        <dbReference type="PROSITE" id="PS50111"/>
    </source>
</evidence>
<evidence type="ECO:0000259" key="6">
    <source>
        <dbReference type="PROSITE" id="PS50885"/>
    </source>
</evidence>
<dbReference type="Gene3D" id="1.10.8.500">
    <property type="entry name" value="HAMP domain in histidine kinase"/>
    <property type="match status" value="1"/>
</dbReference>
<feature type="transmembrane region" description="Helical" evidence="4">
    <location>
        <begin position="186"/>
        <end position="208"/>
    </location>
</feature>
<evidence type="ECO:0000256" key="2">
    <source>
        <dbReference type="ARBA" id="ARBA00029447"/>
    </source>
</evidence>
<evidence type="ECO:0000256" key="1">
    <source>
        <dbReference type="ARBA" id="ARBA00023224"/>
    </source>
</evidence>
<dbReference type="PANTHER" id="PTHR32089:SF112">
    <property type="entry name" value="LYSOZYME-LIKE PROTEIN-RELATED"/>
    <property type="match status" value="1"/>
</dbReference>
<sequence>MLSKFKVRTKIFMLFLVMLILVSMIAGIGYINMQKANNDMTNMYENYLKSIEIGSDLRTQTRANSSNLLSVILSKDKKEKEEIYEDISIRKKTIEDNMAKLESLSKDDKQRELYNSVKDNLVKWRDVLFPAVDMVKADKQNEAYDYFIKNKNTLEDYQTSVRELNNYNIKMSGELKLQNGMEYRRTVNLFLILIGVSLIIGIAFTYVISKNIAQPLGIVVNHLELMATGDFTMNVPEHFLERKDEIGGIAKGLHIMEGSVKTLVKNVKDETDLISNVVDIVKNNVSDLNESIEEASATTEELSASMEESAASAEEMMATSQEIERAVYSIAEKSQEGAVQAGEINKRAEGTRKNVQASQKKSNEIFINSKAELEKAIESSKVVEQINLLSESIMQITSQTNLLALNAAIEAARAGEAGRGFSVVAEEIRKLAEQSKDTVIEIQNTTGKVIESVKTLSESSSKLLAFMNTDVQNDYKAMLDVADKYSKDAEFVDNLVAEFSSTSEELLASISDVLKTIDGVAQAASEGAGGTTDIANKVSEINSKSNYVLEQSLKSKKSAEVLKAGVSKFKV</sequence>
<feature type="domain" description="HAMP" evidence="6">
    <location>
        <begin position="210"/>
        <end position="265"/>
    </location>
</feature>
<dbReference type="EMBL" id="BAAACF010000001">
    <property type="protein sequence ID" value="GAA0720389.1"/>
    <property type="molecule type" value="Genomic_DNA"/>
</dbReference>
<keyword evidence="4" id="KW-0812">Transmembrane</keyword>
<dbReference type="InterPro" id="IPR004090">
    <property type="entry name" value="Chemotax_Me-accpt_rcpt"/>
</dbReference>
<dbReference type="SUPFAM" id="SSF58104">
    <property type="entry name" value="Methyl-accepting chemotaxis protein (MCP) signaling domain"/>
    <property type="match status" value="1"/>
</dbReference>
<proteinExistence type="inferred from homology"/>
<dbReference type="PROSITE" id="PS50885">
    <property type="entry name" value="HAMP"/>
    <property type="match status" value="1"/>
</dbReference>
<dbReference type="InterPro" id="IPR047347">
    <property type="entry name" value="YvaQ-like_sensor"/>
</dbReference>
<dbReference type="InterPro" id="IPR004089">
    <property type="entry name" value="MCPsignal_dom"/>
</dbReference>
<evidence type="ECO:0000313" key="8">
    <source>
        <dbReference type="EMBL" id="GAA0720389.1"/>
    </source>
</evidence>
<comment type="caution">
    <text evidence="8">The sequence shown here is derived from an EMBL/GenBank/DDBJ whole genome shotgun (WGS) entry which is preliminary data.</text>
</comment>
<dbReference type="Pfam" id="PF12729">
    <property type="entry name" value="4HB_MCP_1"/>
    <property type="match status" value="1"/>
</dbReference>
<dbReference type="InterPro" id="IPR013535">
    <property type="entry name" value="PUL_dom"/>
</dbReference>
<protein>
    <submittedName>
        <fullName evidence="8">Methyl-accepting chemotaxis protein</fullName>
    </submittedName>
</protein>
<evidence type="ECO:0000313" key="9">
    <source>
        <dbReference type="Proteomes" id="UP001500339"/>
    </source>
</evidence>
<dbReference type="PROSITE" id="PS50111">
    <property type="entry name" value="CHEMOTAXIS_TRANSDUC_2"/>
    <property type="match status" value="1"/>
</dbReference>
<name>A0ABN1ISG0_9CLOT</name>
<keyword evidence="1 3" id="KW-0807">Transducer</keyword>
<dbReference type="PROSITE" id="PS51396">
    <property type="entry name" value="PUL"/>
    <property type="match status" value="1"/>
</dbReference>
<feature type="domain" description="PUL" evidence="7">
    <location>
        <begin position="49"/>
        <end position="326"/>
    </location>
</feature>